<dbReference type="Proteomes" id="UP000694405">
    <property type="component" value="Unassembled WGS sequence"/>
</dbReference>
<keyword evidence="3" id="KW-1185">Reference proteome</keyword>
<dbReference type="Ensembl" id="ENSMUNT00000028390.1">
    <property type="protein sequence ID" value="ENSMUNP00000031724.1"/>
    <property type="gene ID" value="ENSMUNG00000017652.1"/>
</dbReference>
<protein>
    <submittedName>
        <fullName evidence="2">Uncharacterized protein</fullName>
    </submittedName>
</protein>
<feature type="region of interest" description="Disordered" evidence="1">
    <location>
        <begin position="47"/>
        <end position="69"/>
    </location>
</feature>
<organism evidence="2 3">
    <name type="scientific">Melopsittacus undulatus</name>
    <name type="common">Budgerigar</name>
    <name type="synonym">Psittacus undulatus</name>
    <dbReference type="NCBI Taxonomy" id="13146"/>
    <lineage>
        <taxon>Eukaryota</taxon>
        <taxon>Metazoa</taxon>
        <taxon>Chordata</taxon>
        <taxon>Craniata</taxon>
        <taxon>Vertebrata</taxon>
        <taxon>Euteleostomi</taxon>
        <taxon>Archelosauria</taxon>
        <taxon>Archosauria</taxon>
        <taxon>Dinosauria</taxon>
        <taxon>Saurischia</taxon>
        <taxon>Theropoda</taxon>
        <taxon>Coelurosauria</taxon>
        <taxon>Aves</taxon>
        <taxon>Neognathae</taxon>
        <taxon>Neoaves</taxon>
        <taxon>Telluraves</taxon>
        <taxon>Australaves</taxon>
        <taxon>Psittaciformes</taxon>
        <taxon>Psittaculidae</taxon>
        <taxon>Melopsittacus</taxon>
    </lineage>
</organism>
<reference evidence="2" key="2">
    <citation type="submission" date="2025-08" db="UniProtKB">
        <authorList>
            <consortium name="Ensembl"/>
        </authorList>
    </citation>
    <scope>IDENTIFICATION</scope>
</reference>
<proteinExistence type="predicted"/>
<accession>A0A8V5GVH4</accession>
<name>A0A8V5GVH4_MELUD</name>
<reference evidence="2" key="3">
    <citation type="submission" date="2025-09" db="UniProtKB">
        <authorList>
            <consortium name="Ensembl"/>
        </authorList>
    </citation>
    <scope>IDENTIFICATION</scope>
</reference>
<reference evidence="2" key="1">
    <citation type="submission" date="2020-03" db="EMBL/GenBank/DDBJ databases">
        <title>Melopsittacus undulatus (budgerigar) genome, bMelUnd1, maternal haplotype with Z.</title>
        <authorList>
            <person name="Gedman G."/>
            <person name="Mountcastle J."/>
            <person name="Haase B."/>
            <person name="Formenti G."/>
            <person name="Wright T."/>
            <person name="Apodaca J."/>
            <person name="Pelan S."/>
            <person name="Chow W."/>
            <person name="Rhie A."/>
            <person name="Howe K."/>
            <person name="Fedrigo O."/>
            <person name="Jarvis E.D."/>
        </authorList>
    </citation>
    <scope>NUCLEOTIDE SEQUENCE [LARGE SCALE GENOMIC DNA]</scope>
</reference>
<dbReference type="AlphaFoldDB" id="A0A8V5GVH4"/>
<evidence type="ECO:0000313" key="2">
    <source>
        <dbReference type="Ensembl" id="ENSMUNP00000031724.1"/>
    </source>
</evidence>
<sequence>GRHTTRTWGEKGGWGASEWLHGSELLAVLKPHAWCHRPVVPATQEAELTGSLEPRSSGQQCAMPSRPLR</sequence>
<evidence type="ECO:0000313" key="3">
    <source>
        <dbReference type="Proteomes" id="UP000694405"/>
    </source>
</evidence>
<evidence type="ECO:0000256" key="1">
    <source>
        <dbReference type="SAM" id="MobiDB-lite"/>
    </source>
</evidence>